<dbReference type="InterPro" id="IPR041143">
    <property type="entry name" value="YgxA_HTH"/>
</dbReference>
<dbReference type="KEGG" id="ocn:CUC15_05530"/>
<dbReference type="OrthoDB" id="2350973at2"/>
<dbReference type="Proteomes" id="UP000253908">
    <property type="component" value="Chromosome"/>
</dbReference>
<proteinExistence type="predicted"/>
<organism evidence="4 5">
    <name type="scientific">Oceanobacillus zhaokaii</name>
    <dbReference type="NCBI Taxonomy" id="2052660"/>
    <lineage>
        <taxon>Bacteria</taxon>
        <taxon>Bacillati</taxon>
        <taxon>Bacillota</taxon>
        <taxon>Bacilli</taxon>
        <taxon>Bacillales</taxon>
        <taxon>Bacillaceae</taxon>
        <taxon>Oceanobacillus</taxon>
    </lineage>
</organism>
<feature type="domain" description="Nucleotidyltransferase-like" evidence="1">
    <location>
        <begin position="1"/>
        <end position="118"/>
    </location>
</feature>
<dbReference type="EMBL" id="CP024848">
    <property type="protein sequence ID" value="AXI08425.1"/>
    <property type="molecule type" value="Genomic_DNA"/>
</dbReference>
<dbReference type="Gene3D" id="1.20.120.330">
    <property type="entry name" value="Nucleotidyltransferases domain 2"/>
    <property type="match status" value="1"/>
</dbReference>
<accession>A0A345PEJ5</accession>
<dbReference type="Pfam" id="PF18576">
    <property type="entry name" value="HTH_52"/>
    <property type="match status" value="1"/>
</dbReference>
<name>A0A345PEJ5_9BACI</name>
<evidence type="ECO:0000259" key="3">
    <source>
        <dbReference type="Pfam" id="PF22339"/>
    </source>
</evidence>
<dbReference type="InterPro" id="IPR043519">
    <property type="entry name" value="NT_sf"/>
</dbReference>
<gene>
    <name evidence="4" type="ORF">CUC15_05530</name>
</gene>
<dbReference type="Gene3D" id="3.30.460.10">
    <property type="entry name" value="Beta Polymerase, domain 2"/>
    <property type="match status" value="1"/>
</dbReference>
<reference evidence="5" key="1">
    <citation type="submission" date="2017-11" db="EMBL/GenBank/DDBJ databases">
        <authorList>
            <person name="Zhu W."/>
        </authorList>
    </citation>
    <scope>NUCLEOTIDE SEQUENCE [LARGE SCALE GENOMIC DNA]</scope>
    <source>
        <strain evidence="5">160</strain>
    </source>
</reference>
<feature type="domain" description="YgxA-like substrate binding" evidence="3">
    <location>
        <begin position="120"/>
        <end position="218"/>
    </location>
</feature>
<evidence type="ECO:0000259" key="2">
    <source>
        <dbReference type="Pfam" id="PF18576"/>
    </source>
</evidence>
<evidence type="ECO:0000313" key="4">
    <source>
        <dbReference type="EMBL" id="AXI08425.1"/>
    </source>
</evidence>
<evidence type="ECO:0000259" key="1">
    <source>
        <dbReference type="Pfam" id="PF14540"/>
    </source>
</evidence>
<dbReference type="Pfam" id="PF22339">
    <property type="entry name" value="YgxA-like_sub_bind"/>
    <property type="match status" value="1"/>
</dbReference>
<dbReference type="InterPro" id="IPR054515">
    <property type="entry name" value="YgxA-like_substrate-bd"/>
</dbReference>
<evidence type="ECO:0008006" key="6">
    <source>
        <dbReference type="Google" id="ProtNLM"/>
    </source>
</evidence>
<feature type="domain" description="YgxA-like helix-turn-helix" evidence="2">
    <location>
        <begin position="224"/>
        <end position="286"/>
    </location>
</feature>
<dbReference type="Pfam" id="PF14540">
    <property type="entry name" value="NTF-like"/>
    <property type="match status" value="1"/>
</dbReference>
<dbReference type="RefSeq" id="WP_114915719.1">
    <property type="nucleotide sequence ID" value="NZ_CP024848.1"/>
</dbReference>
<dbReference type="InterPro" id="IPR036388">
    <property type="entry name" value="WH-like_DNA-bd_sf"/>
</dbReference>
<dbReference type="Gene3D" id="1.10.10.10">
    <property type="entry name" value="Winged helix-like DNA-binding domain superfamily/Winged helix DNA-binding domain"/>
    <property type="match status" value="1"/>
</dbReference>
<dbReference type="InterPro" id="IPR029348">
    <property type="entry name" value="NTF-like"/>
</dbReference>
<evidence type="ECO:0000313" key="5">
    <source>
        <dbReference type="Proteomes" id="UP000253908"/>
    </source>
</evidence>
<dbReference type="AlphaFoldDB" id="A0A345PEJ5"/>
<keyword evidence="5" id="KW-1185">Reference proteome</keyword>
<protein>
    <recommendedName>
        <fullName evidence="6">Nucleotidyltransferase-like domain-containing protein</fullName>
    </recommendedName>
</protein>
<sequence length="288" mass="33825">MENFLRPIYQERASNQNTKGITMIEKTTQHSTLTDSFDIIMLIIVTDVDQAWQVKHYEFEGKTAALHTVREDMLMNWIDTSGYRAAVEWIIEGQIVFDRNEYMSNLRNQLREFPNTKRDLRKVIEFGKLIKSYTEAKNLFEMEDFKDAHSKIMNSLLHLARLAVIEKGYYPEVTVWSQVKKIDLEVYKLYEEFIESNEEISKKAELMILAMEYVISNRARTSVNHLLTVMQTKESEWSFAELTNEDTQAYILDLAAIISYLAEKEIIEIVLEPTKGIDVHQRKYKIKS</sequence>